<dbReference type="RefSeq" id="WP_330135320.1">
    <property type="nucleotide sequence ID" value="NZ_JAUTXY010000011.1"/>
</dbReference>
<comment type="caution">
    <text evidence="6">The sequence shown here is derived from an EMBL/GenBank/DDBJ whole genome shotgun (WGS) entry which is preliminary data.</text>
</comment>
<dbReference type="PANTHER" id="PTHR42988:SF2">
    <property type="entry name" value="CYCLIC NUCLEOTIDE PHOSPHODIESTERASE CBUA0032-RELATED"/>
    <property type="match status" value="1"/>
</dbReference>
<dbReference type="InterPro" id="IPR004843">
    <property type="entry name" value="Calcineurin-like_PHP"/>
</dbReference>
<dbReference type="EMBL" id="JAUTXY010000011">
    <property type="protein sequence ID" value="MEE2060128.1"/>
    <property type="molecule type" value="Genomic_DNA"/>
</dbReference>
<evidence type="ECO:0000256" key="2">
    <source>
        <dbReference type="ARBA" id="ARBA00022801"/>
    </source>
</evidence>
<evidence type="ECO:0000256" key="1">
    <source>
        <dbReference type="ARBA" id="ARBA00022723"/>
    </source>
</evidence>
<keyword evidence="1" id="KW-0479">Metal-binding</keyword>
<evidence type="ECO:0000313" key="7">
    <source>
        <dbReference type="Proteomes" id="UP001336020"/>
    </source>
</evidence>
<gene>
    <name evidence="6" type="ORF">Q7514_21655</name>
</gene>
<dbReference type="Proteomes" id="UP001336020">
    <property type="component" value="Unassembled WGS sequence"/>
</dbReference>
<comment type="similarity">
    <text evidence="4">Belongs to the cyclic nucleotide phosphodiesterase class-III family.</text>
</comment>
<feature type="domain" description="Calcineurin-like phosphoesterase" evidence="5">
    <location>
        <begin position="16"/>
        <end position="210"/>
    </location>
</feature>
<keyword evidence="3" id="KW-0408">Iron</keyword>
<evidence type="ECO:0000256" key="3">
    <source>
        <dbReference type="ARBA" id="ARBA00023004"/>
    </source>
</evidence>
<evidence type="ECO:0000256" key="4">
    <source>
        <dbReference type="ARBA" id="ARBA00025742"/>
    </source>
</evidence>
<keyword evidence="7" id="KW-1185">Reference proteome</keyword>
<accession>A0ABU7LF13</accession>
<keyword evidence="2" id="KW-0378">Hydrolase</keyword>
<organism evidence="6 7">
    <name type="scientific">Rhodococcus artemisiae</name>
    <dbReference type="NCBI Taxonomy" id="714159"/>
    <lineage>
        <taxon>Bacteria</taxon>
        <taxon>Bacillati</taxon>
        <taxon>Actinomycetota</taxon>
        <taxon>Actinomycetes</taxon>
        <taxon>Mycobacteriales</taxon>
        <taxon>Nocardiaceae</taxon>
        <taxon>Rhodococcus</taxon>
    </lineage>
</organism>
<dbReference type="SUPFAM" id="SSF56300">
    <property type="entry name" value="Metallo-dependent phosphatases"/>
    <property type="match status" value="1"/>
</dbReference>
<dbReference type="Gene3D" id="3.60.21.10">
    <property type="match status" value="1"/>
</dbReference>
<dbReference type="InterPro" id="IPR029052">
    <property type="entry name" value="Metallo-depent_PP-like"/>
</dbReference>
<dbReference type="Pfam" id="PF00149">
    <property type="entry name" value="Metallophos"/>
    <property type="match status" value="1"/>
</dbReference>
<evidence type="ECO:0000313" key="6">
    <source>
        <dbReference type="EMBL" id="MEE2060128.1"/>
    </source>
</evidence>
<evidence type="ECO:0000259" key="5">
    <source>
        <dbReference type="Pfam" id="PF00149"/>
    </source>
</evidence>
<dbReference type="InterPro" id="IPR050884">
    <property type="entry name" value="CNP_phosphodiesterase-III"/>
</dbReference>
<dbReference type="PANTHER" id="PTHR42988">
    <property type="entry name" value="PHOSPHOHYDROLASE"/>
    <property type="match status" value="1"/>
</dbReference>
<reference evidence="6 7" key="1">
    <citation type="submission" date="2023-07" db="EMBL/GenBank/DDBJ databases">
        <authorList>
            <person name="Girao M."/>
            <person name="Carvalho M.F."/>
        </authorList>
    </citation>
    <scope>NUCLEOTIDE SEQUENCE [LARGE SCALE GENOMIC DNA]</scope>
    <source>
        <strain evidence="6 7">YIM65754</strain>
    </source>
</reference>
<proteinExistence type="inferred from homology"/>
<protein>
    <submittedName>
        <fullName evidence="6">Metallophosphoesterase</fullName>
    </submittedName>
</protein>
<sequence>MTETFRIAEYPRPTHTLVQISDTHFTAGSAPLHGVVDCEQKLADVLDTVTATGVPVDALLLTGDLTDAGAPGAYRRLRKLVEPAAAALGAPVLWAMGNHDDRAAFRENLLDQAPTTEPIDIVHDVNGLRVICLDSSIPGESRGEVTAEQAQWLAGELSSPAEHGTLLVIHHPPLPVTSERAVLWELCEQWRLADAVRGTDVRTIVSGHLHYTVSGMFAGIPVSTATSVAYAGDLSAPADAQRGADGGGGYNLIQIYDETVVHTAVPLLGTFATVGPVFTRNDIASELGRKGVHIRERAST</sequence>
<name>A0ABU7LF13_9NOCA</name>